<evidence type="ECO:0000313" key="1">
    <source>
        <dbReference type="EMBL" id="GAA4262028.1"/>
    </source>
</evidence>
<sequence length="77" mass="7861">MPLPDRTEISPRSRSSICRPFSPLGGGEVVVGGAEVGVVPPLHATPLRANAVGTGLADVKDPLKPKDTVPPVAIDAL</sequence>
<evidence type="ECO:0000313" key="2">
    <source>
        <dbReference type="Proteomes" id="UP001500620"/>
    </source>
</evidence>
<organism evidence="1 2">
    <name type="scientific">Dactylosporangium darangshiense</name>
    <dbReference type="NCBI Taxonomy" id="579108"/>
    <lineage>
        <taxon>Bacteria</taxon>
        <taxon>Bacillati</taxon>
        <taxon>Actinomycetota</taxon>
        <taxon>Actinomycetes</taxon>
        <taxon>Micromonosporales</taxon>
        <taxon>Micromonosporaceae</taxon>
        <taxon>Dactylosporangium</taxon>
    </lineage>
</organism>
<dbReference type="EMBL" id="BAABAT010000049">
    <property type="protein sequence ID" value="GAA4262028.1"/>
    <property type="molecule type" value="Genomic_DNA"/>
</dbReference>
<proteinExistence type="predicted"/>
<keyword evidence="2" id="KW-1185">Reference proteome</keyword>
<gene>
    <name evidence="1" type="ORF">GCM10022255_097170</name>
</gene>
<comment type="caution">
    <text evidence="1">The sequence shown here is derived from an EMBL/GenBank/DDBJ whole genome shotgun (WGS) entry which is preliminary data.</text>
</comment>
<name>A0ABP8DQV3_9ACTN</name>
<reference evidence="2" key="1">
    <citation type="journal article" date="2019" name="Int. J. Syst. Evol. Microbiol.">
        <title>The Global Catalogue of Microorganisms (GCM) 10K type strain sequencing project: providing services to taxonomists for standard genome sequencing and annotation.</title>
        <authorList>
            <consortium name="The Broad Institute Genomics Platform"/>
            <consortium name="The Broad Institute Genome Sequencing Center for Infectious Disease"/>
            <person name="Wu L."/>
            <person name="Ma J."/>
        </authorList>
    </citation>
    <scope>NUCLEOTIDE SEQUENCE [LARGE SCALE GENOMIC DNA]</scope>
    <source>
        <strain evidence="2">JCM 17441</strain>
    </source>
</reference>
<dbReference type="Proteomes" id="UP001500620">
    <property type="component" value="Unassembled WGS sequence"/>
</dbReference>
<accession>A0ABP8DQV3</accession>
<protein>
    <submittedName>
        <fullName evidence="1">Uncharacterized protein</fullName>
    </submittedName>
</protein>